<reference evidence="3" key="1">
    <citation type="journal article" date="2019" name="bioRxiv">
        <title>The Genome of the Zebra Mussel, Dreissena polymorpha: A Resource for Invasive Species Research.</title>
        <authorList>
            <person name="McCartney M.A."/>
            <person name="Auch B."/>
            <person name="Kono T."/>
            <person name="Mallez S."/>
            <person name="Zhang Y."/>
            <person name="Obille A."/>
            <person name="Becker A."/>
            <person name="Abrahante J.E."/>
            <person name="Garbe J."/>
            <person name="Badalamenti J.P."/>
            <person name="Herman A."/>
            <person name="Mangelson H."/>
            <person name="Liachko I."/>
            <person name="Sullivan S."/>
            <person name="Sone E.D."/>
            <person name="Koren S."/>
            <person name="Silverstein K.A.T."/>
            <person name="Beckman K.B."/>
            <person name="Gohl D.M."/>
        </authorList>
    </citation>
    <scope>NUCLEOTIDE SEQUENCE</scope>
    <source>
        <strain evidence="3">Duluth1</strain>
        <tissue evidence="3">Whole animal</tissue>
    </source>
</reference>
<dbReference type="AlphaFoldDB" id="A0A9D4NFR5"/>
<accession>A0A9D4NFR5</accession>
<evidence type="ECO:0000256" key="1">
    <source>
        <dbReference type="SAM" id="Coils"/>
    </source>
</evidence>
<evidence type="ECO:0000256" key="2">
    <source>
        <dbReference type="SAM" id="MobiDB-lite"/>
    </source>
</evidence>
<name>A0A9D4NFR5_DREPO</name>
<feature type="coiled-coil region" evidence="1">
    <location>
        <begin position="181"/>
        <end position="243"/>
    </location>
</feature>
<dbReference type="EMBL" id="JAIWYP010000001">
    <property type="protein sequence ID" value="KAH3892929.1"/>
    <property type="molecule type" value="Genomic_DNA"/>
</dbReference>
<evidence type="ECO:0000313" key="3">
    <source>
        <dbReference type="EMBL" id="KAH3892929.1"/>
    </source>
</evidence>
<gene>
    <name evidence="3" type="ORF">DPMN_017065</name>
</gene>
<proteinExistence type="predicted"/>
<organism evidence="3 4">
    <name type="scientific">Dreissena polymorpha</name>
    <name type="common">Zebra mussel</name>
    <name type="synonym">Mytilus polymorpha</name>
    <dbReference type="NCBI Taxonomy" id="45954"/>
    <lineage>
        <taxon>Eukaryota</taxon>
        <taxon>Metazoa</taxon>
        <taxon>Spiralia</taxon>
        <taxon>Lophotrochozoa</taxon>
        <taxon>Mollusca</taxon>
        <taxon>Bivalvia</taxon>
        <taxon>Autobranchia</taxon>
        <taxon>Heteroconchia</taxon>
        <taxon>Euheterodonta</taxon>
        <taxon>Imparidentia</taxon>
        <taxon>Neoheterodontei</taxon>
        <taxon>Myida</taxon>
        <taxon>Dreissenoidea</taxon>
        <taxon>Dreissenidae</taxon>
        <taxon>Dreissena</taxon>
    </lineage>
</organism>
<sequence>MAEASLDVTNKSREHLEQERAALKIEIEKLQARYNTAQEKTIEAQTRMGELVDRLDRTEQSRLISSQQLADTSATMHAFNSSKAELEENYQKLQVDNVRLDAELKHEKQKTDMLQRDLADSQKVRSSLEALCSNLKSTNAHLEEKLGGEVANRSALVREAEDHKGLWEQEVLSRSKLGLRIAQLERHKQETATHLEEEKRRTRKALQEKKLAETKLESEQEKCQNLQKEVANLKAYLKVAKKRLRDPDSDAMDSKDTKISSLHSAFDKERHAMEEMLVSVKAQLEHMKIQLQDEVEEKERMSQKNNQLETELKTLKKLERSVDKIDRSKRKLEEEFRLYKNSVEAGYTEKSSVEEAKKEIEARFRLELNRKLDEVNNYLEEQARTRQKLDRSREEQDSKLRNENKKMEEEVTDLRVKYEQAVARLETKDLEARRYRDLYESEMQWRMKLSEQVYHSTDKAFAFKNKFVAERQKSRLYGSMNNVNGHMLDMSRDDVLSNRLRAELDRSIAKHLEAAPHDQLHPLLSREDPVLGSSNFAKASADYIQVLKQKYCV</sequence>
<evidence type="ECO:0000313" key="4">
    <source>
        <dbReference type="Proteomes" id="UP000828390"/>
    </source>
</evidence>
<feature type="coiled-coil region" evidence="1">
    <location>
        <begin position="6"/>
        <end position="47"/>
    </location>
</feature>
<feature type="coiled-coil region" evidence="1">
    <location>
        <begin position="76"/>
        <end position="145"/>
    </location>
</feature>
<keyword evidence="4" id="KW-1185">Reference proteome</keyword>
<reference evidence="3" key="2">
    <citation type="submission" date="2020-11" db="EMBL/GenBank/DDBJ databases">
        <authorList>
            <person name="McCartney M.A."/>
            <person name="Auch B."/>
            <person name="Kono T."/>
            <person name="Mallez S."/>
            <person name="Becker A."/>
            <person name="Gohl D.M."/>
            <person name="Silverstein K.A.T."/>
            <person name="Koren S."/>
            <person name="Bechman K.B."/>
            <person name="Herman A."/>
            <person name="Abrahante J.E."/>
            <person name="Garbe J."/>
        </authorList>
    </citation>
    <scope>NUCLEOTIDE SEQUENCE</scope>
    <source>
        <strain evidence="3">Duluth1</strain>
        <tissue evidence="3">Whole animal</tissue>
    </source>
</reference>
<protein>
    <submittedName>
        <fullName evidence="3">Uncharacterized protein</fullName>
    </submittedName>
</protein>
<keyword evidence="1" id="KW-0175">Coiled coil</keyword>
<dbReference type="Proteomes" id="UP000828390">
    <property type="component" value="Unassembled WGS sequence"/>
</dbReference>
<feature type="region of interest" description="Disordered" evidence="2">
    <location>
        <begin position="382"/>
        <end position="407"/>
    </location>
</feature>
<feature type="coiled-coil region" evidence="1">
    <location>
        <begin position="277"/>
        <end position="335"/>
    </location>
</feature>
<comment type="caution">
    <text evidence="3">The sequence shown here is derived from an EMBL/GenBank/DDBJ whole genome shotgun (WGS) entry which is preliminary data.</text>
</comment>